<reference evidence="5" key="1">
    <citation type="submission" date="2021-06" db="EMBL/GenBank/DDBJ databases">
        <authorList>
            <person name="Criscuolo A."/>
        </authorList>
    </citation>
    <scope>NUCLEOTIDE SEQUENCE</scope>
    <source>
        <strain evidence="5">CIP111803</strain>
    </source>
</reference>
<feature type="compositionally biased region" description="Basic and acidic residues" evidence="3">
    <location>
        <begin position="387"/>
        <end position="406"/>
    </location>
</feature>
<dbReference type="Proteomes" id="UP000693892">
    <property type="component" value="Unassembled WGS sequence"/>
</dbReference>
<protein>
    <recommendedName>
        <fullName evidence="4">Aldehyde dehydrogenase domain-containing protein</fullName>
    </recommendedName>
</protein>
<keyword evidence="6" id="KW-1185">Reference proteome</keyword>
<evidence type="ECO:0000313" key="5">
    <source>
        <dbReference type="EMBL" id="CAG7622326.1"/>
    </source>
</evidence>
<keyword evidence="2" id="KW-0520">NAD</keyword>
<sequence>MAADHHGRVPAAAAAARVEGWAAVLRAEVDVPTRTDPRSATPDLLEGARRDDDGAAFTRELLEAVIGTADPFTAALGLRTLSQDLPPSLPAKDRLAMRTGGIASLGLPWAVLPMARRWLRERVAHLVLAVKPPSETEALPERLGTVLRANREAGFDTVLALGGEPVLGPAGARRELERLRRLARDPGVARLAVDPARLVPSSSTATGCWALDTDAVQGAAALRSLLEVAREHGTVVVLEPSDYRGALLAPEMLLGALTAPAAGGARGPDPDFDFARTGLHLPAELPEATEIAERMIRFSQERVAVGAEPLELVVGELGLAPREQIASLLSGLAVPTLDDREAVHAQLLRLVGAALAAGAAVRTVVATEDPLLLAAATLAAEQPCDTDSERQDGRQDERHVGSEARQARAGGAAGRAGNVSRLGVQLRAGVAGQLAKALVEHGFTVRLRLPVLAPKEFAGAIDGLIHLALQAAEPDSPLGRAAGFAAGSEPGPGSDAVIAELERVLERSRESAPPSHRVQLRAREWDPGERDRTLFYRPPDDTERFDTGGLTAAVLGLGRDATGQIVAAASGPLHRVPAVSESGFACEPDTDASRVVNRAWAREALDRAVRLRAEWAAEGAGAFGSGGFGGGAFGSFTDAGDLAGPGETPGGEDPARDLAEAWRRLRPGERAARVVRLALGVASARDRLLTVLAAESGNPVASLDTDISGAIDSARYLGAAARGLGAVRGAEFRPDRCALVVADAGTSLTERAEALLAVIATGARAILVAHPSLARSSAALLEEWDAAGLPGGVATLAVARPSRAAHTDGEVDGHAGLAAALAADPGVDRAIVLGGRDTARSLIRHRPALRVEGRLRALGSTLIAPSADPVAAVANAVRSAFGGPAEARTARVVVLLGNVGRSKRLRRLFADAVRSLRVGDSGADAGSAVEAGSAPAADPLAFDVGPLPAPPGEAGLRALGALGELEPGEEWLVEPEQLDQEGRLWRPGVRIGLRRDARFWADAAGMPVIGVIRAGSLAEAIELQNRLGGGSVAALHATDPSETLPWLDGVRAAALSIGRATTDARIERQPGGGWNAAGMGGQPLAGGPNRLVALGSWELREGTPSSTLHLRGLDPEVQTLIETAQASLDYPSFDRLRRAALADALTWRTSLGRVHDGIGLGVERNLLRCWPVGTHVRLSEDGATVDLLRVLAAGLLSGAPLTLSTGVLLPPEISAFLDQQGIAISLERDDAWLERMAVAGAGLAAEAGRGGAGASGAGSGSGVGAGSGLTVGVTASGIERVRLIGGDPVRAAEWLGGQDRLPLWAEPVTMAGPVELLVFLREQSLSIAAHRYGLALPLEGVDERLAELDAGALPAG</sequence>
<gene>
    <name evidence="5" type="ORF">LEUCIP111803_02504</name>
</gene>
<dbReference type="PANTHER" id="PTHR42862:SF1">
    <property type="entry name" value="DELTA-1-PYRROLINE-5-CARBOXYLATE DEHYDROGENASE 2, ISOFORM A-RELATED"/>
    <property type="match status" value="1"/>
</dbReference>
<feature type="domain" description="Aldehyde dehydrogenase" evidence="4">
    <location>
        <begin position="655"/>
        <end position="1082"/>
    </location>
</feature>
<organism evidence="5 6">
    <name type="scientific">Leucobacter soli</name>
    <dbReference type="NCBI Taxonomy" id="2812850"/>
    <lineage>
        <taxon>Bacteria</taxon>
        <taxon>Bacillati</taxon>
        <taxon>Actinomycetota</taxon>
        <taxon>Actinomycetes</taxon>
        <taxon>Micrococcales</taxon>
        <taxon>Microbacteriaceae</taxon>
        <taxon>Leucobacter</taxon>
    </lineage>
</organism>
<dbReference type="Pfam" id="PF00171">
    <property type="entry name" value="Aldedh"/>
    <property type="match status" value="1"/>
</dbReference>
<dbReference type="PANTHER" id="PTHR42862">
    <property type="entry name" value="DELTA-1-PYRROLINE-5-CARBOXYLATE DEHYDROGENASE 1, ISOFORM A-RELATED"/>
    <property type="match status" value="1"/>
</dbReference>
<dbReference type="GO" id="GO:0003842">
    <property type="term" value="F:L-glutamate gamma-semialdehyde dehydrogenase activity"/>
    <property type="evidence" value="ECO:0007669"/>
    <property type="project" value="TreeGrafter"/>
</dbReference>
<dbReference type="InterPro" id="IPR015590">
    <property type="entry name" value="Aldehyde_DH_dom"/>
</dbReference>
<accession>A0A916K448</accession>
<evidence type="ECO:0000259" key="4">
    <source>
        <dbReference type="Pfam" id="PF00171"/>
    </source>
</evidence>
<evidence type="ECO:0000256" key="2">
    <source>
        <dbReference type="ARBA" id="ARBA00023027"/>
    </source>
</evidence>
<name>A0A916K448_9MICO</name>
<dbReference type="GO" id="GO:0010133">
    <property type="term" value="P:L-proline catabolic process to L-glutamate"/>
    <property type="evidence" value="ECO:0007669"/>
    <property type="project" value="TreeGrafter"/>
</dbReference>
<evidence type="ECO:0000313" key="6">
    <source>
        <dbReference type="Proteomes" id="UP000693892"/>
    </source>
</evidence>
<dbReference type="GO" id="GO:0009898">
    <property type="term" value="C:cytoplasmic side of plasma membrane"/>
    <property type="evidence" value="ECO:0007669"/>
    <property type="project" value="TreeGrafter"/>
</dbReference>
<dbReference type="EMBL" id="CAJVAP010000045">
    <property type="protein sequence ID" value="CAG7622326.1"/>
    <property type="molecule type" value="Genomic_DNA"/>
</dbReference>
<feature type="region of interest" description="Disordered" evidence="3">
    <location>
        <begin position="382"/>
        <end position="413"/>
    </location>
</feature>
<proteinExistence type="predicted"/>
<keyword evidence="1" id="KW-0560">Oxidoreductase</keyword>
<comment type="caution">
    <text evidence="5">The sequence shown here is derived from an EMBL/GenBank/DDBJ whole genome shotgun (WGS) entry which is preliminary data.</text>
</comment>
<dbReference type="RefSeq" id="WP_218116417.1">
    <property type="nucleotide sequence ID" value="NZ_CAJVAP010000045.1"/>
</dbReference>
<evidence type="ECO:0000256" key="3">
    <source>
        <dbReference type="SAM" id="MobiDB-lite"/>
    </source>
</evidence>
<dbReference type="InterPro" id="IPR050485">
    <property type="entry name" value="Proline_metab_enzyme"/>
</dbReference>
<evidence type="ECO:0000256" key="1">
    <source>
        <dbReference type="ARBA" id="ARBA00023002"/>
    </source>
</evidence>